<dbReference type="EC" id="5.4.99.5" evidence="3"/>
<protein>
    <submittedName>
        <fullName evidence="3">Chorismate mutase/prephenate dehydratase</fullName>
        <ecNumber evidence="3">4.2.1.51</ecNumber>
        <ecNumber evidence="3">5.4.99.5</ecNumber>
    </submittedName>
</protein>
<dbReference type="GO" id="GO:0004664">
    <property type="term" value="F:prephenate dehydratase activity"/>
    <property type="evidence" value="ECO:0007669"/>
    <property type="project" value="UniProtKB-EC"/>
</dbReference>
<keyword evidence="3" id="KW-0456">Lyase</keyword>
<accession>A0ABS4E838</accession>
<dbReference type="InterPro" id="IPR036979">
    <property type="entry name" value="CM_dom_sf"/>
</dbReference>
<dbReference type="GO" id="GO:0004106">
    <property type="term" value="F:chorismate mutase activity"/>
    <property type="evidence" value="ECO:0007669"/>
    <property type="project" value="UniProtKB-EC"/>
</dbReference>
<dbReference type="InterPro" id="IPR002701">
    <property type="entry name" value="CM_II_prokaryot"/>
</dbReference>
<dbReference type="Proteomes" id="UP000767291">
    <property type="component" value="Unassembled WGS sequence"/>
</dbReference>
<evidence type="ECO:0000256" key="1">
    <source>
        <dbReference type="ARBA" id="ARBA00023235"/>
    </source>
</evidence>
<dbReference type="EMBL" id="JAGGJX010000001">
    <property type="protein sequence ID" value="MBP1854118.1"/>
    <property type="molecule type" value="Genomic_DNA"/>
</dbReference>
<dbReference type="InterPro" id="IPR051331">
    <property type="entry name" value="Chorismate_mutase-related"/>
</dbReference>
<comment type="caution">
    <text evidence="3">The sequence shown here is derived from an EMBL/GenBank/DDBJ whole genome shotgun (WGS) entry which is preliminary data.</text>
</comment>
<dbReference type="PROSITE" id="PS51168">
    <property type="entry name" value="CHORISMATE_MUT_2"/>
    <property type="match status" value="1"/>
</dbReference>
<sequence>MDKLNDYRDEIDKIDKVLIELFEKRLDVVLKVAEHKKENNLTIYQEGREKLVLKKVEENIENDDYLNEALMFFESIMDISKSLQDKKNNV</sequence>
<dbReference type="SMART" id="SM00830">
    <property type="entry name" value="CM_2"/>
    <property type="match status" value="1"/>
</dbReference>
<dbReference type="PANTHER" id="PTHR38041">
    <property type="entry name" value="CHORISMATE MUTASE"/>
    <property type="match status" value="1"/>
</dbReference>
<dbReference type="NCBIfam" id="TIGR01805">
    <property type="entry name" value="CM_mono_grmpos"/>
    <property type="match status" value="1"/>
</dbReference>
<dbReference type="PANTHER" id="PTHR38041:SF1">
    <property type="entry name" value="CHORISMATE MUTASE"/>
    <property type="match status" value="1"/>
</dbReference>
<evidence type="ECO:0000259" key="2">
    <source>
        <dbReference type="PROSITE" id="PS51168"/>
    </source>
</evidence>
<organism evidence="3 4">
    <name type="scientific">Metaclostridioides mangenotii</name>
    <dbReference type="NCBI Taxonomy" id="1540"/>
    <lineage>
        <taxon>Bacteria</taxon>
        <taxon>Bacillati</taxon>
        <taxon>Bacillota</taxon>
        <taxon>Clostridia</taxon>
        <taxon>Peptostreptococcales</taxon>
        <taxon>Peptostreptococcaceae</taxon>
        <taxon>Metaclostridioides</taxon>
    </lineage>
</organism>
<proteinExistence type="predicted"/>
<keyword evidence="4" id="KW-1185">Reference proteome</keyword>
<dbReference type="EC" id="4.2.1.51" evidence="3"/>
<reference evidence="3 4" key="1">
    <citation type="submission" date="2021-03" db="EMBL/GenBank/DDBJ databases">
        <title>Genomic Encyclopedia of Type Strains, Phase IV (KMG-IV): sequencing the most valuable type-strain genomes for metagenomic binning, comparative biology and taxonomic classification.</title>
        <authorList>
            <person name="Goeker M."/>
        </authorList>
    </citation>
    <scope>NUCLEOTIDE SEQUENCE [LARGE SCALE GENOMIC DNA]</scope>
    <source>
        <strain evidence="3 4">DSM 1289</strain>
    </source>
</reference>
<dbReference type="RefSeq" id="WP_209455688.1">
    <property type="nucleotide sequence ID" value="NZ_BAAACS010000017.1"/>
</dbReference>
<dbReference type="Pfam" id="PF01817">
    <property type="entry name" value="CM_2"/>
    <property type="match status" value="1"/>
</dbReference>
<name>A0ABS4E838_9FIRM</name>
<dbReference type="SUPFAM" id="SSF48600">
    <property type="entry name" value="Chorismate mutase II"/>
    <property type="match status" value="1"/>
</dbReference>
<dbReference type="Gene3D" id="1.20.59.10">
    <property type="entry name" value="Chorismate mutase"/>
    <property type="match status" value="1"/>
</dbReference>
<dbReference type="InterPro" id="IPR036263">
    <property type="entry name" value="Chorismate_II_sf"/>
</dbReference>
<dbReference type="InterPro" id="IPR011279">
    <property type="entry name" value="Chorismate_mutase_GmP"/>
</dbReference>
<keyword evidence="1 3" id="KW-0413">Isomerase</keyword>
<gene>
    <name evidence="3" type="ORF">J2Z43_000508</name>
</gene>
<evidence type="ECO:0000313" key="4">
    <source>
        <dbReference type="Proteomes" id="UP000767291"/>
    </source>
</evidence>
<feature type="domain" description="Chorismate mutase" evidence="2">
    <location>
        <begin position="1"/>
        <end position="88"/>
    </location>
</feature>
<evidence type="ECO:0000313" key="3">
    <source>
        <dbReference type="EMBL" id="MBP1854118.1"/>
    </source>
</evidence>